<reference evidence="1" key="1">
    <citation type="submission" date="2023-06" db="EMBL/GenBank/DDBJ databases">
        <title>Survivors Of The Sea: Transcriptome response of Skeletonema marinoi to long-term dormancy.</title>
        <authorList>
            <person name="Pinder M.I.M."/>
            <person name="Kourtchenko O."/>
            <person name="Robertson E.K."/>
            <person name="Larsson T."/>
            <person name="Maumus F."/>
            <person name="Osuna-Cruz C.M."/>
            <person name="Vancaester E."/>
            <person name="Stenow R."/>
            <person name="Vandepoele K."/>
            <person name="Ploug H."/>
            <person name="Bruchert V."/>
            <person name="Godhe A."/>
            <person name="Topel M."/>
        </authorList>
    </citation>
    <scope>NUCLEOTIDE SEQUENCE</scope>
    <source>
        <strain evidence="1">R05AC</strain>
    </source>
</reference>
<dbReference type="Pfam" id="PF12796">
    <property type="entry name" value="Ank_2"/>
    <property type="match status" value="1"/>
</dbReference>
<dbReference type="SUPFAM" id="SSF48403">
    <property type="entry name" value="Ankyrin repeat"/>
    <property type="match status" value="1"/>
</dbReference>
<accession>A0AAD8XVG5</accession>
<protein>
    <submittedName>
        <fullName evidence="1">Uncharacterized protein</fullName>
    </submittedName>
</protein>
<comment type="caution">
    <text evidence="1">The sequence shown here is derived from an EMBL/GenBank/DDBJ whole genome shotgun (WGS) entry which is preliminary data.</text>
</comment>
<name>A0AAD8XVG5_9STRA</name>
<keyword evidence="2" id="KW-1185">Reference proteome</keyword>
<dbReference type="Proteomes" id="UP001224775">
    <property type="component" value="Unassembled WGS sequence"/>
</dbReference>
<dbReference type="AlphaFoldDB" id="A0AAD8XVG5"/>
<dbReference type="SMART" id="SM00248">
    <property type="entry name" value="ANK"/>
    <property type="match status" value="2"/>
</dbReference>
<evidence type="ECO:0000313" key="2">
    <source>
        <dbReference type="Proteomes" id="UP001224775"/>
    </source>
</evidence>
<organism evidence="1 2">
    <name type="scientific">Skeletonema marinoi</name>
    <dbReference type="NCBI Taxonomy" id="267567"/>
    <lineage>
        <taxon>Eukaryota</taxon>
        <taxon>Sar</taxon>
        <taxon>Stramenopiles</taxon>
        <taxon>Ochrophyta</taxon>
        <taxon>Bacillariophyta</taxon>
        <taxon>Coscinodiscophyceae</taxon>
        <taxon>Thalassiosirophycidae</taxon>
        <taxon>Thalassiosirales</taxon>
        <taxon>Skeletonemataceae</taxon>
        <taxon>Skeletonema</taxon>
        <taxon>Skeletonema marinoi-dohrnii complex</taxon>
    </lineage>
</organism>
<gene>
    <name evidence="1" type="ORF">QTG54_015181</name>
</gene>
<sequence length="127" mass="14082">MKGNPLAVQSPDNSGALPLHVACEHHDSPRVVQYLVELDTTTLDAADRDGNTALHYACRISKRNAQKKLPIDLLWESNEVLDRGSIEHTESVFQLLKAYPEIVMNIDMNSSAADSSQNGKKRKLDNV</sequence>
<evidence type="ECO:0000313" key="1">
    <source>
        <dbReference type="EMBL" id="KAK1734178.1"/>
    </source>
</evidence>
<proteinExistence type="predicted"/>
<dbReference type="Gene3D" id="1.25.40.20">
    <property type="entry name" value="Ankyrin repeat-containing domain"/>
    <property type="match status" value="1"/>
</dbReference>
<dbReference type="InterPro" id="IPR036770">
    <property type="entry name" value="Ankyrin_rpt-contain_sf"/>
</dbReference>
<dbReference type="EMBL" id="JATAAI010000041">
    <property type="protein sequence ID" value="KAK1734178.1"/>
    <property type="molecule type" value="Genomic_DNA"/>
</dbReference>
<dbReference type="InterPro" id="IPR002110">
    <property type="entry name" value="Ankyrin_rpt"/>
</dbReference>